<accession>X1C4Z0</accession>
<dbReference type="SUPFAM" id="SSF56300">
    <property type="entry name" value="Metallo-dependent phosphatases"/>
    <property type="match status" value="1"/>
</dbReference>
<dbReference type="EMBL" id="BART01013642">
    <property type="protein sequence ID" value="GAG79436.1"/>
    <property type="molecule type" value="Genomic_DNA"/>
</dbReference>
<gene>
    <name evidence="2" type="ORF">S01H4_27767</name>
</gene>
<feature type="non-terminal residue" evidence="2">
    <location>
        <position position="51"/>
    </location>
</feature>
<sequence>MLYGHTHIPAIAKEGTVYLLNPGHLKATDKKGYQPSFAVLDIEKDNIDITI</sequence>
<evidence type="ECO:0000313" key="2">
    <source>
        <dbReference type="EMBL" id="GAG79436.1"/>
    </source>
</evidence>
<organism evidence="2">
    <name type="scientific">marine sediment metagenome</name>
    <dbReference type="NCBI Taxonomy" id="412755"/>
    <lineage>
        <taxon>unclassified sequences</taxon>
        <taxon>metagenomes</taxon>
        <taxon>ecological metagenomes</taxon>
    </lineage>
</organism>
<dbReference type="Pfam" id="PF12850">
    <property type="entry name" value="Metallophos_2"/>
    <property type="match status" value="1"/>
</dbReference>
<dbReference type="InterPro" id="IPR029052">
    <property type="entry name" value="Metallo-depent_PP-like"/>
</dbReference>
<reference evidence="2" key="1">
    <citation type="journal article" date="2014" name="Front. Microbiol.">
        <title>High frequency of phylogenetically diverse reductive dehalogenase-homologous genes in deep subseafloor sedimentary metagenomes.</title>
        <authorList>
            <person name="Kawai M."/>
            <person name="Futagami T."/>
            <person name="Toyoda A."/>
            <person name="Takaki Y."/>
            <person name="Nishi S."/>
            <person name="Hori S."/>
            <person name="Arai W."/>
            <person name="Tsubouchi T."/>
            <person name="Morono Y."/>
            <person name="Uchiyama I."/>
            <person name="Ito T."/>
            <person name="Fujiyama A."/>
            <person name="Inagaki F."/>
            <person name="Takami H."/>
        </authorList>
    </citation>
    <scope>NUCLEOTIDE SEQUENCE</scope>
    <source>
        <strain evidence="2">Expedition CK06-06</strain>
    </source>
</reference>
<proteinExistence type="predicted"/>
<dbReference type="InterPro" id="IPR024654">
    <property type="entry name" value="Calcineurin-like_PHP_lpxH"/>
</dbReference>
<comment type="caution">
    <text evidence="2">The sequence shown here is derived from an EMBL/GenBank/DDBJ whole genome shotgun (WGS) entry which is preliminary data.</text>
</comment>
<protein>
    <recommendedName>
        <fullName evidence="1">Calcineurin-like phosphoesterase domain-containing protein</fullName>
    </recommendedName>
</protein>
<dbReference type="AlphaFoldDB" id="X1C4Z0"/>
<evidence type="ECO:0000259" key="1">
    <source>
        <dbReference type="Pfam" id="PF12850"/>
    </source>
</evidence>
<dbReference type="Gene3D" id="3.60.21.10">
    <property type="match status" value="1"/>
</dbReference>
<feature type="domain" description="Calcineurin-like phosphoesterase" evidence="1">
    <location>
        <begin position="2"/>
        <end position="45"/>
    </location>
</feature>
<name>X1C4Z0_9ZZZZ</name>